<feature type="domain" description="Protein kinase" evidence="11">
    <location>
        <begin position="1"/>
        <end position="209"/>
    </location>
</feature>
<dbReference type="Proteomes" id="UP001196413">
    <property type="component" value="Unassembled WGS sequence"/>
</dbReference>
<dbReference type="InterPro" id="IPR000719">
    <property type="entry name" value="Prot_kinase_dom"/>
</dbReference>
<proteinExistence type="inferred from homology"/>
<evidence type="ECO:0000259" key="11">
    <source>
        <dbReference type="PROSITE" id="PS50011"/>
    </source>
</evidence>
<organism evidence="12 13">
    <name type="scientific">Parelaphostrongylus tenuis</name>
    <name type="common">Meningeal worm</name>
    <dbReference type="NCBI Taxonomy" id="148309"/>
    <lineage>
        <taxon>Eukaryota</taxon>
        <taxon>Metazoa</taxon>
        <taxon>Ecdysozoa</taxon>
        <taxon>Nematoda</taxon>
        <taxon>Chromadorea</taxon>
        <taxon>Rhabditida</taxon>
        <taxon>Rhabditina</taxon>
        <taxon>Rhabditomorpha</taxon>
        <taxon>Strongyloidea</taxon>
        <taxon>Metastrongylidae</taxon>
        <taxon>Parelaphostrongylus</taxon>
    </lineage>
</organism>
<accession>A0AAD5QY78</accession>
<dbReference type="EMBL" id="JAHQIW010005443">
    <property type="protein sequence ID" value="KAJ1366027.1"/>
    <property type="molecule type" value="Genomic_DNA"/>
</dbReference>
<evidence type="ECO:0000256" key="5">
    <source>
        <dbReference type="ARBA" id="ARBA00038035"/>
    </source>
</evidence>
<dbReference type="GO" id="GO:0005524">
    <property type="term" value="F:ATP binding"/>
    <property type="evidence" value="ECO:0007669"/>
    <property type="project" value="UniProtKB-KW"/>
</dbReference>
<evidence type="ECO:0000256" key="7">
    <source>
        <dbReference type="ARBA" id="ARBA00049014"/>
    </source>
</evidence>
<dbReference type="Pfam" id="PF00069">
    <property type="entry name" value="Pkinase"/>
    <property type="match status" value="1"/>
</dbReference>
<evidence type="ECO:0000256" key="3">
    <source>
        <dbReference type="ARBA" id="ARBA00022777"/>
    </source>
</evidence>
<keyword evidence="1" id="KW-0808">Transferase</keyword>
<dbReference type="PROSITE" id="PS50011">
    <property type="entry name" value="PROTEIN_KINASE_DOM"/>
    <property type="match status" value="1"/>
</dbReference>
<dbReference type="InterPro" id="IPR011009">
    <property type="entry name" value="Kinase-like_dom_sf"/>
</dbReference>
<feature type="region of interest" description="Disordered" evidence="10">
    <location>
        <begin position="1"/>
        <end position="21"/>
    </location>
</feature>
<evidence type="ECO:0000256" key="6">
    <source>
        <dbReference type="ARBA" id="ARBA00038999"/>
    </source>
</evidence>
<dbReference type="PANTHER" id="PTHR48013">
    <property type="entry name" value="DUAL SPECIFICITY MITOGEN-ACTIVATED PROTEIN KINASE KINASE 5-RELATED"/>
    <property type="match status" value="1"/>
</dbReference>
<comment type="catalytic activity">
    <reaction evidence="7">
        <text>L-seryl-[protein] + ATP = O-phospho-L-seryl-[protein] + ADP + H(+)</text>
        <dbReference type="Rhea" id="RHEA:17989"/>
        <dbReference type="Rhea" id="RHEA-COMP:9863"/>
        <dbReference type="Rhea" id="RHEA-COMP:11604"/>
        <dbReference type="ChEBI" id="CHEBI:15378"/>
        <dbReference type="ChEBI" id="CHEBI:29999"/>
        <dbReference type="ChEBI" id="CHEBI:30616"/>
        <dbReference type="ChEBI" id="CHEBI:83421"/>
        <dbReference type="ChEBI" id="CHEBI:456216"/>
        <dbReference type="EC" id="2.7.12.2"/>
    </reaction>
</comment>
<keyword evidence="4" id="KW-0067">ATP-binding</keyword>
<sequence length="210" mass="23507">MKTTARQDGWRRGGTGVDAEMPGVPITNFMDEFTRNTDDDKKLEEVLKHLSIDILSALSYLHARNIVHLDVNPLNLLVSTNRVHLVDFGSARFLDDDDLQWGDGDIRYSAPERLDGNLPTSGSDIWSYGAVLFQLCFGVTPHRLLTTTTTMSEMTVTATTTKRRTTRSMPGTTNAQRRSSALIAFLSEVLASEASRRPSADVCLERRWFQ</sequence>
<evidence type="ECO:0000256" key="9">
    <source>
        <dbReference type="ARBA" id="ARBA00051693"/>
    </source>
</evidence>
<dbReference type="SUPFAM" id="SSF56112">
    <property type="entry name" value="Protein kinase-like (PK-like)"/>
    <property type="match status" value="1"/>
</dbReference>
<comment type="catalytic activity">
    <reaction evidence="8">
        <text>L-threonyl-[protein] + ATP = O-phospho-L-threonyl-[protein] + ADP + H(+)</text>
        <dbReference type="Rhea" id="RHEA:46608"/>
        <dbReference type="Rhea" id="RHEA-COMP:11060"/>
        <dbReference type="Rhea" id="RHEA-COMP:11605"/>
        <dbReference type="ChEBI" id="CHEBI:15378"/>
        <dbReference type="ChEBI" id="CHEBI:30013"/>
        <dbReference type="ChEBI" id="CHEBI:30616"/>
        <dbReference type="ChEBI" id="CHEBI:61977"/>
        <dbReference type="ChEBI" id="CHEBI:456216"/>
        <dbReference type="EC" id="2.7.12.2"/>
    </reaction>
</comment>
<comment type="caution">
    <text evidence="12">The sequence shown here is derived from an EMBL/GenBank/DDBJ whole genome shotgun (WGS) entry which is preliminary data.</text>
</comment>
<keyword evidence="2" id="KW-0547">Nucleotide-binding</keyword>
<protein>
    <recommendedName>
        <fullName evidence="6">mitogen-activated protein kinase kinase</fullName>
        <ecNumber evidence="6">2.7.12.2</ecNumber>
    </recommendedName>
</protein>
<evidence type="ECO:0000256" key="1">
    <source>
        <dbReference type="ARBA" id="ARBA00022679"/>
    </source>
</evidence>
<keyword evidence="3" id="KW-0418">Kinase</keyword>
<evidence type="ECO:0000256" key="2">
    <source>
        <dbReference type="ARBA" id="ARBA00022741"/>
    </source>
</evidence>
<dbReference type="EC" id="2.7.12.2" evidence="6"/>
<dbReference type="Gene3D" id="1.10.510.10">
    <property type="entry name" value="Transferase(Phosphotransferase) domain 1"/>
    <property type="match status" value="1"/>
</dbReference>
<gene>
    <name evidence="12" type="ORF">KIN20_026539</name>
</gene>
<evidence type="ECO:0000313" key="12">
    <source>
        <dbReference type="EMBL" id="KAJ1366027.1"/>
    </source>
</evidence>
<comment type="similarity">
    <text evidence="5">Belongs to the protein kinase superfamily. STE Ser/Thr protein kinase family. MAP kinase kinase subfamily.</text>
</comment>
<dbReference type="GO" id="GO:0004708">
    <property type="term" value="F:MAP kinase kinase activity"/>
    <property type="evidence" value="ECO:0007669"/>
    <property type="project" value="UniProtKB-EC"/>
</dbReference>
<evidence type="ECO:0000256" key="8">
    <source>
        <dbReference type="ARBA" id="ARBA00049299"/>
    </source>
</evidence>
<keyword evidence="13" id="KW-1185">Reference proteome</keyword>
<evidence type="ECO:0000256" key="4">
    <source>
        <dbReference type="ARBA" id="ARBA00022840"/>
    </source>
</evidence>
<reference evidence="12" key="1">
    <citation type="submission" date="2021-06" db="EMBL/GenBank/DDBJ databases">
        <title>Parelaphostrongylus tenuis whole genome reference sequence.</title>
        <authorList>
            <person name="Garwood T.J."/>
            <person name="Larsen P.A."/>
            <person name="Fountain-Jones N.M."/>
            <person name="Garbe J.R."/>
            <person name="Macchietto M.G."/>
            <person name="Kania S.A."/>
            <person name="Gerhold R.W."/>
            <person name="Richards J.E."/>
            <person name="Wolf T.M."/>
        </authorList>
    </citation>
    <scope>NUCLEOTIDE SEQUENCE</scope>
    <source>
        <strain evidence="12">MNPRO001-30</strain>
        <tissue evidence="12">Meninges</tissue>
    </source>
</reference>
<evidence type="ECO:0000256" key="10">
    <source>
        <dbReference type="SAM" id="MobiDB-lite"/>
    </source>
</evidence>
<dbReference type="PANTHER" id="PTHR48013:SF9">
    <property type="entry name" value="DUAL SPECIFICITY MITOGEN-ACTIVATED PROTEIN KINASE KINASE 5"/>
    <property type="match status" value="1"/>
</dbReference>
<comment type="catalytic activity">
    <reaction evidence="9">
        <text>L-tyrosyl-[protein] + ATP = O-phospho-L-tyrosyl-[protein] + ADP + H(+)</text>
        <dbReference type="Rhea" id="RHEA:10596"/>
        <dbReference type="Rhea" id="RHEA-COMP:10136"/>
        <dbReference type="Rhea" id="RHEA-COMP:20101"/>
        <dbReference type="ChEBI" id="CHEBI:15378"/>
        <dbReference type="ChEBI" id="CHEBI:30616"/>
        <dbReference type="ChEBI" id="CHEBI:46858"/>
        <dbReference type="ChEBI" id="CHEBI:61978"/>
        <dbReference type="ChEBI" id="CHEBI:456216"/>
        <dbReference type="EC" id="2.7.12.2"/>
    </reaction>
</comment>
<dbReference type="AlphaFoldDB" id="A0AAD5QY78"/>
<evidence type="ECO:0000313" key="13">
    <source>
        <dbReference type="Proteomes" id="UP001196413"/>
    </source>
</evidence>
<name>A0AAD5QY78_PARTN</name>